<accession>A0A9J6DQK5</accession>
<feature type="transmembrane region" description="Helical" evidence="1">
    <location>
        <begin position="14"/>
        <end position="36"/>
    </location>
</feature>
<dbReference type="AlphaFoldDB" id="A0A9J6DQK5"/>
<organism evidence="2 3">
    <name type="scientific">Rhipicephalus microplus</name>
    <name type="common">Cattle tick</name>
    <name type="synonym">Boophilus microplus</name>
    <dbReference type="NCBI Taxonomy" id="6941"/>
    <lineage>
        <taxon>Eukaryota</taxon>
        <taxon>Metazoa</taxon>
        <taxon>Ecdysozoa</taxon>
        <taxon>Arthropoda</taxon>
        <taxon>Chelicerata</taxon>
        <taxon>Arachnida</taxon>
        <taxon>Acari</taxon>
        <taxon>Parasitiformes</taxon>
        <taxon>Ixodida</taxon>
        <taxon>Ixodoidea</taxon>
        <taxon>Ixodidae</taxon>
        <taxon>Rhipicephalinae</taxon>
        <taxon>Rhipicephalus</taxon>
        <taxon>Boophilus</taxon>
    </lineage>
</organism>
<reference evidence="2" key="1">
    <citation type="journal article" date="2020" name="Cell">
        <title>Large-Scale Comparative Analyses of Tick Genomes Elucidate Their Genetic Diversity and Vector Capacities.</title>
        <authorList>
            <consortium name="Tick Genome and Microbiome Consortium (TIGMIC)"/>
            <person name="Jia N."/>
            <person name="Wang J."/>
            <person name="Shi W."/>
            <person name="Du L."/>
            <person name="Sun Y."/>
            <person name="Zhan W."/>
            <person name="Jiang J.F."/>
            <person name="Wang Q."/>
            <person name="Zhang B."/>
            <person name="Ji P."/>
            <person name="Bell-Sakyi L."/>
            <person name="Cui X.M."/>
            <person name="Yuan T.T."/>
            <person name="Jiang B.G."/>
            <person name="Yang W.F."/>
            <person name="Lam T.T."/>
            <person name="Chang Q.C."/>
            <person name="Ding S.J."/>
            <person name="Wang X.J."/>
            <person name="Zhu J.G."/>
            <person name="Ruan X.D."/>
            <person name="Zhao L."/>
            <person name="Wei J.T."/>
            <person name="Ye R.Z."/>
            <person name="Que T.C."/>
            <person name="Du C.H."/>
            <person name="Zhou Y.H."/>
            <person name="Cheng J.X."/>
            <person name="Dai P.F."/>
            <person name="Guo W.B."/>
            <person name="Han X.H."/>
            <person name="Huang E.J."/>
            <person name="Li L.F."/>
            <person name="Wei W."/>
            <person name="Gao Y.C."/>
            <person name="Liu J.Z."/>
            <person name="Shao H.Z."/>
            <person name="Wang X."/>
            <person name="Wang C.C."/>
            <person name="Yang T.C."/>
            <person name="Huo Q.B."/>
            <person name="Li W."/>
            <person name="Chen H.Y."/>
            <person name="Chen S.E."/>
            <person name="Zhou L.G."/>
            <person name="Ni X.B."/>
            <person name="Tian J.H."/>
            <person name="Sheng Y."/>
            <person name="Liu T."/>
            <person name="Pan Y.S."/>
            <person name="Xia L.Y."/>
            <person name="Li J."/>
            <person name="Zhao F."/>
            <person name="Cao W.C."/>
        </authorList>
    </citation>
    <scope>NUCLEOTIDE SEQUENCE</scope>
    <source>
        <strain evidence="2">Rmic-2018</strain>
    </source>
</reference>
<feature type="transmembrane region" description="Helical" evidence="1">
    <location>
        <begin position="304"/>
        <end position="326"/>
    </location>
</feature>
<sequence length="355" mass="38435">MTSMELSRESQRHLAFVSLSLGFLVIWTAVLAGVLISKTLKDDASSKAALGTLKLHEDIAKVTFALGHEMGLTYCIFLLLVFLVSTVDWLLSDTSSGDSSADQRALALTWRVTDDVLASASPDPGTTARLAVFRQTVRRNFTSPLDTSSFYLSLCNTLLHRHLFPSSPDEPSATLAHALFVRGMSLRMGQLALGTVYIRSAADVNVTEYAGLNAVSQELLETAFHLGPRARARWAQLQERRPTTALDDVAEDMAGGGTRKAKLAPAFLEEVKQQLALLLMAREVLGNSLQAWAQRGERGARAALAFHSSIAGVALVAVLLCLIVVACSLRDFGAHECKPDLAPIIVSPEKSHCYM</sequence>
<proteinExistence type="predicted"/>
<name>A0A9J6DQK5_RHIMP</name>
<evidence type="ECO:0000313" key="3">
    <source>
        <dbReference type="Proteomes" id="UP000821866"/>
    </source>
</evidence>
<gene>
    <name evidence="2" type="ORF">HPB51_021767</name>
</gene>
<keyword evidence="1" id="KW-0472">Membrane</keyword>
<keyword evidence="1" id="KW-0812">Transmembrane</keyword>
<dbReference type="EMBL" id="JABSTU010000008">
    <property type="protein sequence ID" value="KAH8024146.1"/>
    <property type="molecule type" value="Genomic_DNA"/>
</dbReference>
<comment type="caution">
    <text evidence="2">The sequence shown here is derived from an EMBL/GenBank/DDBJ whole genome shotgun (WGS) entry which is preliminary data.</text>
</comment>
<reference evidence="2" key="2">
    <citation type="submission" date="2021-09" db="EMBL/GenBank/DDBJ databases">
        <authorList>
            <person name="Jia N."/>
            <person name="Wang J."/>
            <person name="Shi W."/>
            <person name="Du L."/>
            <person name="Sun Y."/>
            <person name="Zhan W."/>
            <person name="Jiang J."/>
            <person name="Wang Q."/>
            <person name="Zhang B."/>
            <person name="Ji P."/>
            <person name="Sakyi L.B."/>
            <person name="Cui X."/>
            <person name="Yuan T."/>
            <person name="Jiang B."/>
            <person name="Yang W."/>
            <person name="Lam T.T.-Y."/>
            <person name="Chang Q."/>
            <person name="Ding S."/>
            <person name="Wang X."/>
            <person name="Zhu J."/>
            <person name="Ruan X."/>
            <person name="Zhao L."/>
            <person name="Wei J."/>
            <person name="Que T."/>
            <person name="Du C."/>
            <person name="Cheng J."/>
            <person name="Dai P."/>
            <person name="Han X."/>
            <person name="Huang E."/>
            <person name="Gao Y."/>
            <person name="Liu J."/>
            <person name="Shao H."/>
            <person name="Ye R."/>
            <person name="Li L."/>
            <person name="Wei W."/>
            <person name="Wang X."/>
            <person name="Wang C."/>
            <person name="Huo Q."/>
            <person name="Li W."/>
            <person name="Guo W."/>
            <person name="Chen H."/>
            <person name="Chen S."/>
            <person name="Zhou L."/>
            <person name="Zhou L."/>
            <person name="Ni X."/>
            <person name="Tian J."/>
            <person name="Zhou Y."/>
            <person name="Sheng Y."/>
            <person name="Liu T."/>
            <person name="Pan Y."/>
            <person name="Xia L."/>
            <person name="Li J."/>
            <person name="Zhao F."/>
            <person name="Cao W."/>
        </authorList>
    </citation>
    <scope>NUCLEOTIDE SEQUENCE</scope>
    <source>
        <strain evidence="2">Rmic-2018</strain>
        <tissue evidence="2">Larvae</tissue>
    </source>
</reference>
<evidence type="ECO:0000256" key="1">
    <source>
        <dbReference type="SAM" id="Phobius"/>
    </source>
</evidence>
<feature type="transmembrane region" description="Helical" evidence="1">
    <location>
        <begin position="71"/>
        <end position="91"/>
    </location>
</feature>
<evidence type="ECO:0000313" key="2">
    <source>
        <dbReference type="EMBL" id="KAH8024146.1"/>
    </source>
</evidence>
<dbReference type="Proteomes" id="UP000821866">
    <property type="component" value="Chromosome 6"/>
</dbReference>
<keyword evidence="1" id="KW-1133">Transmembrane helix</keyword>
<dbReference type="VEuPathDB" id="VectorBase:LOC119172002"/>
<protein>
    <submittedName>
        <fullName evidence="2">Uncharacterized protein</fullName>
    </submittedName>
</protein>
<keyword evidence="3" id="KW-1185">Reference proteome</keyword>